<evidence type="ECO:0008006" key="4">
    <source>
        <dbReference type="Google" id="ProtNLM"/>
    </source>
</evidence>
<feature type="signal peptide" evidence="1">
    <location>
        <begin position="1"/>
        <end position="21"/>
    </location>
</feature>
<organism evidence="2 3">
    <name type="scientific">Salinimicrobium gaetbulicola</name>
    <dbReference type="NCBI Taxonomy" id="999702"/>
    <lineage>
        <taxon>Bacteria</taxon>
        <taxon>Pseudomonadati</taxon>
        <taxon>Bacteroidota</taxon>
        <taxon>Flavobacteriia</taxon>
        <taxon>Flavobacteriales</taxon>
        <taxon>Flavobacteriaceae</taxon>
        <taxon>Salinimicrobium</taxon>
    </lineage>
</organism>
<dbReference type="RefSeq" id="WP_380736323.1">
    <property type="nucleotide sequence ID" value="NZ_JBHTJP010000002.1"/>
</dbReference>
<sequence>MKAQLYNILIALLLVPAISCASNEYKGKYTKEKKIKKEYTVSANDLLSLDNSYGNIDVETWEQNRVEIQVIIKTNGNDEEKVKERLDDIDVIFNQNSDGVTAKTIFEKSNSSWISALFGSSSNVNMEINYIVKAPVTNNMNISNDYGSINLDKLEGDLKLSCDYGKFLIGELNGKNNYLNFDYTRNSSIDVVKRAKIRADYSEFTIDNAGSIDLAADYTDARFRKVVNLKYNNDYGSLKVDKVKNISGSGDYLGIDLGMLYSTADINMDYGSLSIDRIMGSMKKVNIKSDYTSIKLGYDRESPFSFDVNTSYGSVKGLDGNGFTVNKRNQSGSDNYFEGFHINGNTGGTITINSSYGGVRFQ</sequence>
<reference evidence="3" key="1">
    <citation type="journal article" date="2019" name="Int. J. Syst. Evol. Microbiol.">
        <title>The Global Catalogue of Microorganisms (GCM) 10K type strain sequencing project: providing services to taxonomists for standard genome sequencing and annotation.</title>
        <authorList>
            <consortium name="The Broad Institute Genomics Platform"/>
            <consortium name="The Broad Institute Genome Sequencing Center for Infectious Disease"/>
            <person name="Wu L."/>
            <person name="Ma J."/>
        </authorList>
    </citation>
    <scope>NUCLEOTIDE SEQUENCE [LARGE SCALE GENOMIC DNA]</scope>
    <source>
        <strain evidence="3">CCUG 60898</strain>
    </source>
</reference>
<dbReference type="Proteomes" id="UP001597100">
    <property type="component" value="Unassembled WGS sequence"/>
</dbReference>
<comment type="caution">
    <text evidence="2">The sequence shown here is derived from an EMBL/GenBank/DDBJ whole genome shotgun (WGS) entry which is preliminary data.</text>
</comment>
<evidence type="ECO:0000313" key="2">
    <source>
        <dbReference type="EMBL" id="MFD0975314.1"/>
    </source>
</evidence>
<proteinExistence type="predicted"/>
<keyword evidence="1" id="KW-0732">Signal</keyword>
<dbReference type="EMBL" id="JBHTJP010000002">
    <property type="protein sequence ID" value="MFD0975314.1"/>
    <property type="molecule type" value="Genomic_DNA"/>
</dbReference>
<gene>
    <name evidence="2" type="ORF">ACFQ1G_00785</name>
</gene>
<feature type="chain" id="PRO_5045850918" description="Adhesin" evidence="1">
    <location>
        <begin position="22"/>
        <end position="362"/>
    </location>
</feature>
<name>A0ABW3IB16_9FLAO</name>
<accession>A0ABW3IB16</accession>
<evidence type="ECO:0000256" key="1">
    <source>
        <dbReference type="SAM" id="SignalP"/>
    </source>
</evidence>
<keyword evidence="3" id="KW-1185">Reference proteome</keyword>
<protein>
    <recommendedName>
        <fullName evidence="4">Adhesin</fullName>
    </recommendedName>
</protein>
<evidence type="ECO:0000313" key="3">
    <source>
        <dbReference type="Proteomes" id="UP001597100"/>
    </source>
</evidence>